<dbReference type="OrthoDB" id="10353821at2759"/>
<keyword evidence="3" id="KW-1185">Reference proteome</keyword>
<reference evidence="2 3" key="1">
    <citation type="journal article" date="2021" name="bioRxiv">
        <title>The Gossypium anomalum genome as a resource for cotton improvement and evolutionary analysis of hybrid incompatibility.</title>
        <authorList>
            <person name="Grover C.E."/>
            <person name="Yuan D."/>
            <person name="Arick M.A."/>
            <person name="Miller E.R."/>
            <person name="Hu G."/>
            <person name="Peterson D.G."/>
            <person name="Wendel J.F."/>
            <person name="Udall J.A."/>
        </authorList>
    </citation>
    <scope>NUCLEOTIDE SEQUENCE [LARGE SCALE GENOMIC DNA]</scope>
    <source>
        <strain evidence="2">JFW-Udall</strain>
        <tissue evidence="2">Leaf</tissue>
    </source>
</reference>
<dbReference type="Proteomes" id="UP000701853">
    <property type="component" value="Chromosome 12"/>
</dbReference>
<dbReference type="Pfam" id="PF13456">
    <property type="entry name" value="RVT_3"/>
    <property type="match status" value="1"/>
</dbReference>
<evidence type="ECO:0000313" key="2">
    <source>
        <dbReference type="EMBL" id="KAG8474164.1"/>
    </source>
</evidence>
<proteinExistence type="predicted"/>
<name>A0A8J5Y0N4_9ROSI</name>
<protein>
    <recommendedName>
        <fullName evidence="1">RNase H type-1 domain-containing protein</fullName>
    </recommendedName>
</protein>
<evidence type="ECO:0000259" key="1">
    <source>
        <dbReference type="Pfam" id="PF13456"/>
    </source>
</evidence>
<gene>
    <name evidence="2" type="ORF">CXB51_033722</name>
</gene>
<sequence>MAAAGVVIRDENGEILGAYCKITYPILSVFAAKAVAVIHRLQFAKESGNKTVHAMAQEGLSRGEDAYLVEDAPALVEAAAIEDCHLHEPPLNCWFSSNNCEDLRFDDSISCLVALYPVLLIILFEQLSVGIPQLRDSF</sequence>
<comment type="caution">
    <text evidence="2">The sequence shown here is derived from an EMBL/GenBank/DDBJ whole genome shotgun (WGS) entry which is preliminary data.</text>
</comment>
<dbReference type="EMBL" id="JAHUZN010000012">
    <property type="protein sequence ID" value="KAG8474164.1"/>
    <property type="molecule type" value="Genomic_DNA"/>
</dbReference>
<dbReference type="GO" id="GO:0003676">
    <property type="term" value="F:nucleic acid binding"/>
    <property type="evidence" value="ECO:0007669"/>
    <property type="project" value="InterPro"/>
</dbReference>
<accession>A0A8J5Y0N4</accession>
<dbReference type="InterPro" id="IPR002156">
    <property type="entry name" value="RNaseH_domain"/>
</dbReference>
<evidence type="ECO:0000313" key="3">
    <source>
        <dbReference type="Proteomes" id="UP000701853"/>
    </source>
</evidence>
<dbReference type="GO" id="GO:0004523">
    <property type="term" value="F:RNA-DNA hybrid ribonuclease activity"/>
    <property type="evidence" value="ECO:0007669"/>
    <property type="project" value="InterPro"/>
</dbReference>
<feature type="domain" description="RNase H type-1" evidence="1">
    <location>
        <begin position="2"/>
        <end position="53"/>
    </location>
</feature>
<organism evidence="2 3">
    <name type="scientific">Gossypium anomalum</name>
    <dbReference type="NCBI Taxonomy" id="47600"/>
    <lineage>
        <taxon>Eukaryota</taxon>
        <taxon>Viridiplantae</taxon>
        <taxon>Streptophyta</taxon>
        <taxon>Embryophyta</taxon>
        <taxon>Tracheophyta</taxon>
        <taxon>Spermatophyta</taxon>
        <taxon>Magnoliopsida</taxon>
        <taxon>eudicotyledons</taxon>
        <taxon>Gunneridae</taxon>
        <taxon>Pentapetalae</taxon>
        <taxon>rosids</taxon>
        <taxon>malvids</taxon>
        <taxon>Malvales</taxon>
        <taxon>Malvaceae</taxon>
        <taxon>Malvoideae</taxon>
        <taxon>Gossypium</taxon>
    </lineage>
</organism>
<dbReference type="AlphaFoldDB" id="A0A8J5Y0N4"/>